<dbReference type="SUPFAM" id="SSF56281">
    <property type="entry name" value="Metallo-hydrolase/oxidoreductase"/>
    <property type="match status" value="1"/>
</dbReference>
<dbReference type="InterPro" id="IPR001279">
    <property type="entry name" value="Metallo-B-lactamas"/>
</dbReference>
<dbReference type="Proteomes" id="UP000002730">
    <property type="component" value="Chromosome"/>
</dbReference>
<dbReference type="RefSeq" id="WP_010074132.1">
    <property type="nucleotide sequence ID" value="NC_014393.1"/>
</dbReference>
<evidence type="ECO:0000313" key="2">
    <source>
        <dbReference type="EMBL" id="ADL53779.1"/>
    </source>
</evidence>
<dbReference type="PANTHER" id="PTHR42663">
    <property type="entry name" value="HYDROLASE C777.06C-RELATED-RELATED"/>
    <property type="match status" value="1"/>
</dbReference>
<proteinExistence type="predicted"/>
<dbReference type="GO" id="GO:0016787">
    <property type="term" value="F:hydrolase activity"/>
    <property type="evidence" value="ECO:0007669"/>
    <property type="project" value="UniProtKB-KW"/>
</dbReference>
<keyword evidence="3" id="KW-1185">Reference proteome</keyword>
<feature type="domain" description="Metallo-beta-lactamase" evidence="1">
    <location>
        <begin position="18"/>
        <end position="215"/>
    </location>
</feature>
<dbReference type="eggNOG" id="COG1234">
    <property type="taxonomic scope" value="Bacteria"/>
</dbReference>
<dbReference type="STRING" id="573061.Clocel_4118"/>
<evidence type="ECO:0000259" key="1">
    <source>
        <dbReference type="SMART" id="SM00849"/>
    </source>
</evidence>
<dbReference type="EMBL" id="CP002160">
    <property type="protein sequence ID" value="ADL53779.1"/>
    <property type="molecule type" value="Genomic_DNA"/>
</dbReference>
<dbReference type="SMART" id="SM00849">
    <property type="entry name" value="Lactamase_B"/>
    <property type="match status" value="1"/>
</dbReference>
<dbReference type="Gene3D" id="3.60.15.10">
    <property type="entry name" value="Ribonuclease Z/Hydroxyacylglutathione hydrolase-like"/>
    <property type="match status" value="1"/>
</dbReference>
<name>D9SMC3_CLOC7</name>
<dbReference type="HOGENOM" id="CLU_102479_0_0_9"/>
<dbReference type="KEGG" id="ccb:Clocel_4118"/>
<organism evidence="2 3">
    <name type="scientific">Clostridium cellulovorans (strain ATCC 35296 / DSM 3052 / OCM 3 / 743B)</name>
    <dbReference type="NCBI Taxonomy" id="573061"/>
    <lineage>
        <taxon>Bacteria</taxon>
        <taxon>Bacillati</taxon>
        <taxon>Bacillota</taxon>
        <taxon>Clostridia</taxon>
        <taxon>Eubacteriales</taxon>
        <taxon>Clostridiaceae</taxon>
        <taxon>Clostridium</taxon>
    </lineage>
</organism>
<dbReference type="PANTHER" id="PTHR42663:SF6">
    <property type="entry name" value="HYDROLASE C777.06C-RELATED"/>
    <property type="match status" value="1"/>
</dbReference>
<gene>
    <name evidence="2" type="ordered locus">Clocel_4118</name>
</gene>
<dbReference type="Pfam" id="PF23023">
    <property type="entry name" value="Anti-Pycsar_Apyc1"/>
    <property type="match status" value="1"/>
</dbReference>
<dbReference type="GO" id="GO:0046872">
    <property type="term" value="F:metal ion binding"/>
    <property type="evidence" value="ECO:0007669"/>
    <property type="project" value="UniProtKB-KW"/>
</dbReference>
<protein>
    <submittedName>
        <fullName evidence="2">Beta-lactamase domain protein</fullName>
    </submittedName>
</protein>
<evidence type="ECO:0000313" key="3">
    <source>
        <dbReference type="Proteomes" id="UP000002730"/>
    </source>
</evidence>
<dbReference type="OrthoDB" id="9803916at2"/>
<dbReference type="InterPro" id="IPR036866">
    <property type="entry name" value="RibonucZ/Hydroxyglut_hydro"/>
</dbReference>
<reference evidence="2 3" key="1">
    <citation type="submission" date="2010-08" db="EMBL/GenBank/DDBJ databases">
        <title>Complete sequence of Clostridium cellulovorans 743B.</title>
        <authorList>
            <consortium name="US DOE Joint Genome Institute"/>
            <person name="Lucas S."/>
            <person name="Copeland A."/>
            <person name="Lapidus A."/>
            <person name="Cheng J.-F."/>
            <person name="Bruce D."/>
            <person name="Goodwin L."/>
            <person name="Pitluck S."/>
            <person name="Chertkov O."/>
            <person name="Detter J.C."/>
            <person name="Han C."/>
            <person name="Tapia R."/>
            <person name="Land M."/>
            <person name="Hauser L."/>
            <person name="Chang Y.-J."/>
            <person name="Jeffries C."/>
            <person name="Kyrpides N."/>
            <person name="Ivanova N."/>
            <person name="Mikhailova N."/>
            <person name="Hemme C.L."/>
            <person name="Woyke T."/>
        </authorList>
    </citation>
    <scope>NUCLEOTIDE SEQUENCE [LARGE SCALE GENOMIC DNA]</scope>
    <source>
        <strain evidence="3">ATCC 35296 / DSM 3052 / OCM 3 / 743B</strain>
    </source>
</reference>
<dbReference type="AlphaFoldDB" id="D9SMC3"/>
<accession>D9SMC3</accession>
<sequence length="236" mass="26985">MQELKFIGIGSAFNTKLGNTSAYIKKNSSLILIDCGGTVFHKLREINMFDGIEDIYIFVTHTHLDHVGSLGDVIFYAHYILGQKPKIFFPNKEQIVSFLINVGVTSDMYELNSNDFTKIDDIEFGEINIEFSQNTHVATMPTYGFVMSMDKEAFYYSGDSNDINNVILDRFNNGQIQWLYQDTCGLDYQGNSHLSLKKLSEKIPRELTNRVYCMHLDEHISEEIIRDKGFNVACIS</sequence>